<dbReference type="Proteomes" id="UP000793456">
    <property type="component" value="Chromosome XIV"/>
</dbReference>
<dbReference type="EMBL" id="CM011687">
    <property type="protein sequence ID" value="TMS10873.1"/>
    <property type="molecule type" value="Genomic_DNA"/>
</dbReference>
<comment type="caution">
    <text evidence="1">The sequence shown here is derived from an EMBL/GenBank/DDBJ whole genome shotgun (WGS) entry which is preliminary data.</text>
</comment>
<evidence type="ECO:0000313" key="1">
    <source>
        <dbReference type="EMBL" id="TMS10873.1"/>
    </source>
</evidence>
<protein>
    <submittedName>
        <fullName evidence="1">Uncharacterized protein</fullName>
    </submittedName>
</protein>
<organism evidence="1 2">
    <name type="scientific">Larimichthys crocea</name>
    <name type="common">Large yellow croaker</name>
    <name type="synonym">Pseudosciaena crocea</name>
    <dbReference type="NCBI Taxonomy" id="215358"/>
    <lineage>
        <taxon>Eukaryota</taxon>
        <taxon>Metazoa</taxon>
        <taxon>Chordata</taxon>
        <taxon>Craniata</taxon>
        <taxon>Vertebrata</taxon>
        <taxon>Euteleostomi</taxon>
        <taxon>Actinopterygii</taxon>
        <taxon>Neopterygii</taxon>
        <taxon>Teleostei</taxon>
        <taxon>Neoteleostei</taxon>
        <taxon>Acanthomorphata</taxon>
        <taxon>Eupercaria</taxon>
        <taxon>Sciaenidae</taxon>
        <taxon>Larimichthys</taxon>
    </lineage>
</organism>
<sequence>MSLVFSKEVKDSNGRSKYLYKSKLFTSELGVTEHVEGDPCKFALWVGRTPTSDNKIVLKASSIENKQDWIKHIREVIQDRTIHLRGALKEPIHIPKATTTKHKGRRDGEELDSQGDASSQPDTISIASRTSQNTLDSDKLSGGCELTVVIHDFMASNGGSTGELTVRRGQTVEVLERLHDKPDWCLVRTTDRSPAQEGIVPCSMLCIAHSRSSMEMEGLFNHKDTLSVSSNDALQPGSSQTLGPHSSPGPKRPGNTLRKWLTSPVRRLSSGKADGHVKKLAHKHKKHRDGTRKNMDTMHGSQKDSDDSAATPQDETLEERMRNEGLSSGTLSKSSSSGMQSCGEEEGEEGADAVPLPPPMAIQQHSLLQPDSQDDKSASRLSARPNSSETPSAAELVSAIEELVKSKMSLEDRPSSLSVEQGDSSSPSLNPSDNSLLSSSSPIDEVDERKSGFLKRRHYVLLELVETERDYVRDLGSVVEGYMSRMKEEGVPDDMRGKDKMVFGNIHQIYDWHKDFFLGELEKCLEDPDRLAPLFIKQERRLHMYIVYCQNKPKSEHIVSEYIDTYFEDLKQRLGHRLQITDLLIKPVQRIMKYQLLLKDLFKISKKAGADTTELEKAVEVMCVVPKRCNDMMNVGRLQGFEGKIVAQGRLLLQDTFMVSDQDGGLLSRMKERRVFLFEQIVIFSEPLDKKKGFSTPGYLFKNSIKVSWLGLEENADDPCKFTLTSRSSSGNMERYTIHSTSPGVSQVWVHQVSQILENQRNFLNALTSPIEYQRNHSESSSSSSMSTMLVTQDYVAVKEDEISVVQGEVVQMLASNQQNMFLVYRAANEHCPAAEGWIPGFVLGHTSSSITPEHPEGTIKKSLSWHTALRIRRKSEKRDKEGRKMENGYRKSQDGLANKVSVKLLNPNFIHDAPPEFLIPVSDVACESGDSVTLRCKVCGRPRATVSWRGPDNSTLSNNGHYSITYSETEEAVLRVLGVSVEDSGVYTCVATNVAGSVTSSASLRVSGRPDDGSEVLWKSSFESHYTEITELGRGRFSVTKRCDQRGSKRTVAAKHVNKKLLRREQVLQEIRLLQTLDHPNLVKLLDTYETANSYVLVLEMADQGRFLDYIVSWGNLTEEKVALYLRDILEALHYLHSWRIAHLDLKPENIVVEHASSQPVIKLTDFGDAIQLNPPSSYIHPLLGSPEFSAPELVLGQPASLMSDLWSLGVVTYVILSGASPFLDESLEETCLNICRLDFSFPEDYFQGVSTAARDFVRLLLQGEPEQRPSAASCLQEPWLQPRGVINRDTGHATMNHTQPPSQNHHASHLDTSRLISFIERRKHQNDVRPIGAIKAFLHSRLLNHI</sequence>
<name>A0ACD3QUS2_LARCR</name>
<proteinExistence type="predicted"/>
<keyword evidence="2" id="KW-1185">Reference proteome</keyword>
<accession>A0ACD3QUS2</accession>
<reference evidence="1" key="1">
    <citation type="submission" date="2018-11" db="EMBL/GenBank/DDBJ databases">
        <title>The sequence and de novo assembly of Larimichthys crocea genome using PacBio and Hi-C technologies.</title>
        <authorList>
            <person name="Xu P."/>
            <person name="Chen B."/>
            <person name="Zhou Z."/>
            <person name="Ke Q."/>
            <person name="Wu Y."/>
            <person name="Bai H."/>
            <person name="Pu F."/>
        </authorList>
    </citation>
    <scope>NUCLEOTIDE SEQUENCE</scope>
    <source>
        <tissue evidence="1">Muscle</tissue>
    </source>
</reference>
<gene>
    <name evidence="1" type="ORF">E3U43_019866</name>
</gene>
<evidence type="ECO:0000313" key="2">
    <source>
        <dbReference type="Proteomes" id="UP000793456"/>
    </source>
</evidence>